<dbReference type="GeneID" id="95359493"/>
<keyword evidence="2" id="KW-0472">Membrane</keyword>
<feature type="transmembrane region" description="Helical" evidence="2">
    <location>
        <begin position="22"/>
        <end position="42"/>
    </location>
</feature>
<keyword evidence="4" id="KW-1185">Reference proteome</keyword>
<evidence type="ECO:0000313" key="4">
    <source>
        <dbReference type="Proteomes" id="UP000017052"/>
    </source>
</evidence>
<evidence type="ECO:0000256" key="1">
    <source>
        <dbReference type="SAM" id="MobiDB-lite"/>
    </source>
</evidence>
<name>U2SDV2_9ACTN</name>
<feature type="transmembrane region" description="Helical" evidence="2">
    <location>
        <begin position="174"/>
        <end position="200"/>
    </location>
</feature>
<dbReference type="Proteomes" id="UP000017052">
    <property type="component" value="Unassembled WGS sequence"/>
</dbReference>
<keyword evidence="2" id="KW-1133">Transmembrane helix</keyword>
<feature type="transmembrane region" description="Helical" evidence="2">
    <location>
        <begin position="134"/>
        <end position="153"/>
    </location>
</feature>
<feature type="compositionally biased region" description="Polar residues" evidence="1">
    <location>
        <begin position="267"/>
        <end position="300"/>
    </location>
</feature>
<organism evidence="3 4">
    <name type="scientific">Propionibacterium acidifaciens F0233</name>
    <dbReference type="NCBI Taxonomy" id="553198"/>
    <lineage>
        <taxon>Bacteria</taxon>
        <taxon>Bacillati</taxon>
        <taxon>Actinomycetota</taxon>
        <taxon>Actinomycetes</taxon>
        <taxon>Propionibacteriales</taxon>
        <taxon>Propionibacteriaceae</taxon>
        <taxon>Propionibacterium</taxon>
    </lineage>
</organism>
<comment type="caution">
    <text evidence="3">The sequence shown here is derived from an EMBL/GenBank/DDBJ whole genome shotgun (WGS) entry which is preliminary data.</text>
</comment>
<proteinExistence type="predicted"/>
<gene>
    <name evidence="3" type="ORF">HMPREF0682_1842</name>
</gene>
<dbReference type="EMBL" id="ACVN02000071">
    <property type="protein sequence ID" value="ERK60882.1"/>
    <property type="molecule type" value="Genomic_DNA"/>
</dbReference>
<feature type="region of interest" description="Disordered" evidence="1">
    <location>
        <begin position="257"/>
        <end position="300"/>
    </location>
</feature>
<reference evidence="3" key="1">
    <citation type="submission" date="2013-08" db="EMBL/GenBank/DDBJ databases">
        <authorList>
            <person name="Durkin A.S."/>
            <person name="Haft D.R."/>
            <person name="McCorrison J."/>
            <person name="Torralba M."/>
            <person name="Gillis M."/>
            <person name="Haft D.H."/>
            <person name="Methe B."/>
            <person name="Sutton G."/>
            <person name="Nelson K.E."/>
        </authorList>
    </citation>
    <scope>NUCLEOTIDE SEQUENCE [LARGE SCALE GENOMIC DNA]</scope>
    <source>
        <strain evidence="3">F0233</strain>
    </source>
</reference>
<dbReference type="RefSeq" id="WP_021796700.1">
    <property type="nucleotide sequence ID" value="NZ_ACVN02000071.1"/>
</dbReference>
<feature type="compositionally biased region" description="Low complexity" evidence="1">
    <location>
        <begin position="257"/>
        <end position="266"/>
    </location>
</feature>
<dbReference type="AlphaFoldDB" id="U2SDV2"/>
<feature type="transmembrane region" description="Helical" evidence="2">
    <location>
        <begin position="220"/>
        <end position="250"/>
    </location>
</feature>
<accession>U2SDV2</accession>
<evidence type="ECO:0000256" key="2">
    <source>
        <dbReference type="SAM" id="Phobius"/>
    </source>
</evidence>
<feature type="transmembrane region" description="Helical" evidence="2">
    <location>
        <begin position="71"/>
        <end position="94"/>
    </location>
</feature>
<protein>
    <submittedName>
        <fullName evidence="3">Uncharacterized protein</fullName>
    </submittedName>
</protein>
<evidence type="ECO:0000313" key="3">
    <source>
        <dbReference type="EMBL" id="ERK60882.1"/>
    </source>
</evidence>
<keyword evidence="2" id="KW-0812">Transmembrane</keyword>
<sequence>MASDLGFLGLHDVVAPFTDRRFWVLGAWLGVCLLLRVPALLLQRGREYGSALPRPRGGASRRMRVRGPWGLAVRPGWISGLTWLLGTGVAAALLTGMGRGAVGRARSAPLDGGVLGASLGGDDPALSHVHFRGLLMGALIAVAGILVLQAVVADERSGRAEVVLATGRRRWEVVLSRAGWSLPVTLVLCATTALVVGLVAESELGGEANLSAAAWRDVLGQWPAVALVVALATLLVALGTRFFPAAWFIWGPLPSSRSRARPSIPRTVSSGSVPSSTHPPGTPWSTSRVVPSSRASPWSH</sequence>